<evidence type="ECO:0000256" key="9">
    <source>
        <dbReference type="SAM" id="Phobius"/>
    </source>
</evidence>
<feature type="transmembrane region" description="Helical" evidence="9">
    <location>
        <begin position="408"/>
        <end position="430"/>
    </location>
</feature>
<evidence type="ECO:0000256" key="3">
    <source>
        <dbReference type="ARBA" id="ARBA00022448"/>
    </source>
</evidence>
<keyword evidence="3" id="KW-0813">Transport</keyword>
<comment type="subcellular location">
    <subcellularLocation>
        <location evidence="1">Endomembrane system</location>
        <topology evidence="1">Multi-pass membrane protein</topology>
    </subcellularLocation>
</comment>
<dbReference type="InterPro" id="IPR011701">
    <property type="entry name" value="MFS"/>
</dbReference>
<feature type="transmembrane region" description="Helical" evidence="9">
    <location>
        <begin position="81"/>
        <end position="100"/>
    </location>
</feature>
<sequence length="636" mass="71066">MSTSATDKAGNPEPQIVRELSSENINNQNTTNNNYSPDEEKSTGLYNDESASQNKTLDDYSGTKQIALRKAEILADQYNSITYRIILLFSAFLIGYGYGLDSNIRYVYTGYASSSYSTHSLISTIGVVNAVIGAASQIVYARLSDVFGRLELLLVSVVFYVVGTIIQSQAHDIQRYCAGAVFYNLGYVGVLLIVYLILSDFSSLRYRLFYQFVPTLPFIINTWISGNITESLNPVKRWSWGIGMWAFIFPLSAIPFICCILHMRFKARNTPEWRAIKQQKTFYQLNGGWSFIKELYWRVDITGVLLLIALLGCLLVPLTLAGGLSSKWKSGKIIGPLVLGFVLVPIFIAYETYIAKFPLAPFKLLKDRGVWAALAISIFFDFIYYMYADYLYTVLIVGMNQSVKSATRITSIASFVSVVWSPLFALIVAYFRRLKGFILLGTALWLVGLGVLYHFRGGEGSKDGVIGALVVIGLGTTMFSYPITVSVQSATSHDNMALVSGLTYTFYRIGSAAGNSVSGAVWTNILPGRLEKNLASFNNVTLSSYAYSQPYSFIIDYPWGTPERSAVVEAYKHIQRMETLIALCFCVLLVVFALFLRDPELTNEQAHNDLEEGEMVNTKHEVDAVADWFSRKFKRN</sequence>
<feature type="transmembrane region" description="Helical" evidence="9">
    <location>
        <begin position="333"/>
        <end position="350"/>
    </location>
</feature>
<dbReference type="Pfam" id="PF07690">
    <property type="entry name" value="MFS_1"/>
    <property type="match status" value="1"/>
</dbReference>
<dbReference type="GO" id="GO:0005886">
    <property type="term" value="C:plasma membrane"/>
    <property type="evidence" value="ECO:0007669"/>
    <property type="project" value="TreeGrafter"/>
</dbReference>
<dbReference type="Proteomes" id="UP000094112">
    <property type="component" value="Unassembled WGS sequence"/>
</dbReference>
<reference evidence="11 12" key="1">
    <citation type="journal article" date="2016" name="Proc. Natl. Acad. Sci. U.S.A.">
        <title>Comparative genomics of biotechnologically important yeasts.</title>
        <authorList>
            <person name="Riley R."/>
            <person name="Haridas S."/>
            <person name="Wolfe K.H."/>
            <person name="Lopes M.R."/>
            <person name="Hittinger C.T."/>
            <person name="Goeker M."/>
            <person name="Salamov A.A."/>
            <person name="Wisecaver J.H."/>
            <person name="Long T.M."/>
            <person name="Calvey C.H."/>
            <person name="Aerts A.L."/>
            <person name="Barry K.W."/>
            <person name="Choi C."/>
            <person name="Clum A."/>
            <person name="Coughlan A.Y."/>
            <person name="Deshpande S."/>
            <person name="Douglass A.P."/>
            <person name="Hanson S.J."/>
            <person name="Klenk H.-P."/>
            <person name="LaButti K.M."/>
            <person name="Lapidus A."/>
            <person name="Lindquist E.A."/>
            <person name="Lipzen A.M."/>
            <person name="Meier-Kolthoff J.P."/>
            <person name="Ohm R.A."/>
            <person name="Otillar R.P."/>
            <person name="Pangilinan J.L."/>
            <person name="Peng Y."/>
            <person name="Rokas A."/>
            <person name="Rosa C.A."/>
            <person name="Scheuner C."/>
            <person name="Sibirny A.A."/>
            <person name="Slot J.C."/>
            <person name="Stielow J.B."/>
            <person name="Sun H."/>
            <person name="Kurtzman C.P."/>
            <person name="Blackwell M."/>
            <person name="Grigoriev I.V."/>
            <person name="Jeffries T.W."/>
        </authorList>
    </citation>
    <scope>NUCLEOTIDE SEQUENCE [LARGE SCALE GENOMIC DNA]</scope>
    <source>
        <strain evidence="12">ATCC 58044 / CBS 1984 / NCYC 433 / NRRL Y-366-8</strain>
    </source>
</reference>
<evidence type="ECO:0000259" key="10">
    <source>
        <dbReference type="PROSITE" id="PS50850"/>
    </source>
</evidence>
<dbReference type="InterPro" id="IPR020846">
    <property type="entry name" value="MFS_dom"/>
</dbReference>
<evidence type="ECO:0000256" key="5">
    <source>
        <dbReference type="ARBA" id="ARBA00022989"/>
    </source>
</evidence>
<comment type="similarity">
    <text evidence="2">Belongs to the major facilitator superfamily.</text>
</comment>
<evidence type="ECO:0000313" key="11">
    <source>
        <dbReference type="EMBL" id="ODQ60158.1"/>
    </source>
</evidence>
<dbReference type="PROSITE" id="PS50850">
    <property type="entry name" value="MFS"/>
    <property type="match status" value="1"/>
</dbReference>
<organism evidence="11 12">
    <name type="scientific">Wickerhamomyces anomalus (strain ATCC 58044 / CBS 1984 / NCYC 433 / NRRL Y-366-8)</name>
    <name type="common">Yeast</name>
    <name type="synonym">Hansenula anomala</name>
    <dbReference type="NCBI Taxonomy" id="683960"/>
    <lineage>
        <taxon>Eukaryota</taxon>
        <taxon>Fungi</taxon>
        <taxon>Dikarya</taxon>
        <taxon>Ascomycota</taxon>
        <taxon>Saccharomycotina</taxon>
        <taxon>Saccharomycetes</taxon>
        <taxon>Phaffomycetales</taxon>
        <taxon>Wickerhamomycetaceae</taxon>
        <taxon>Wickerhamomyces</taxon>
    </lineage>
</organism>
<keyword evidence="6" id="KW-0406">Ion transport</keyword>
<dbReference type="SUPFAM" id="SSF103473">
    <property type="entry name" value="MFS general substrate transporter"/>
    <property type="match status" value="1"/>
</dbReference>
<accession>A0A1E3P4C8</accession>
<feature type="compositionally biased region" description="Low complexity" evidence="8">
    <location>
        <begin position="24"/>
        <end position="34"/>
    </location>
</feature>
<proteinExistence type="inferred from homology"/>
<dbReference type="InterPro" id="IPR036259">
    <property type="entry name" value="MFS_trans_sf"/>
</dbReference>
<feature type="transmembrane region" description="Helical" evidence="9">
    <location>
        <begin position="301"/>
        <end position="321"/>
    </location>
</feature>
<dbReference type="Gene3D" id="1.20.1250.20">
    <property type="entry name" value="MFS general substrate transporter like domains"/>
    <property type="match status" value="2"/>
</dbReference>
<name>A0A1E3P4C8_WICAA</name>
<feature type="transmembrane region" description="Helical" evidence="9">
    <location>
        <begin position="208"/>
        <end position="226"/>
    </location>
</feature>
<feature type="transmembrane region" description="Helical" evidence="9">
    <location>
        <begin position="120"/>
        <end position="140"/>
    </location>
</feature>
<protein>
    <recommendedName>
        <fullName evidence="10">Major facilitator superfamily (MFS) profile domain-containing protein</fullName>
    </recommendedName>
</protein>
<evidence type="ECO:0000256" key="6">
    <source>
        <dbReference type="ARBA" id="ARBA00023065"/>
    </source>
</evidence>
<gene>
    <name evidence="11" type="ORF">WICANDRAFT_78775</name>
</gene>
<dbReference type="EMBL" id="KV454210">
    <property type="protein sequence ID" value="ODQ60158.1"/>
    <property type="molecule type" value="Genomic_DNA"/>
</dbReference>
<dbReference type="PANTHER" id="PTHR23501">
    <property type="entry name" value="MAJOR FACILITATOR SUPERFAMILY"/>
    <property type="match status" value="1"/>
</dbReference>
<dbReference type="GO" id="GO:0015343">
    <property type="term" value="F:siderophore-iron transmembrane transporter activity"/>
    <property type="evidence" value="ECO:0007669"/>
    <property type="project" value="TreeGrafter"/>
</dbReference>
<dbReference type="STRING" id="683960.A0A1E3P4C8"/>
<evidence type="ECO:0000256" key="8">
    <source>
        <dbReference type="SAM" id="MobiDB-lite"/>
    </source>
</evidence>
<feature type="transmembrane region" description="Helical" evidence="9">
    <location>
        <begin position="437"/>
        <end position="455"/>
    </location>
</feature>
<evidence type="ECO:0000256" key="2">
    <source>
        <dbReference type="ARBA" id="ARBA00008335"/>
    </source>
</evidence>
<evidence type="ECO:0000256" key="1">
    <source>
        <dbReference type="ARBA" id="ARBA00004127"/>
    </source>
</evidence>
<dbReference type="CDD" id="cd17322">
    <property type="entry name" value="MFS_ARN_like"/>
    <property type="match status" value="1"/>
</dbReference>
<feature type="transmembrane region" description="Helical" evidence="9">
    <location>
        <begin position="152"/>
        <end position="170"/>
    </location>
</feature>
<dbReference type="GO" id="GO:0005774">
    <property type="term" value="C:vacuolar membrane"/>
    <property type="evidence" value="ECO:0007669"/>
    <property type="project" value="TreeGrafter"/>
</dbReference>
<feature type="transmembrane region" description="Helical" evidence="9">
    <location>
        <begin position="238"/>
        <end position="261"/>
    </location>
</feature>
<evidence type="ECO:0000313" key="12">
    <source>
        <dbReference type="Proteomes" id="UP000094112"/>
    </source>
</evidence>
<feature type="transmembrane region" description="Helical" evidence="9">
    <location>
        <begin position="370"/>
        <end position="388"/>
    </location>
</feature>
<dbReference type="GO" id="GO:0005768">
    <property type="term" value="C:endosome"/>
    <property type="evidence" value="ECO:0007669"/>
    <property type="project" value="TreeGrafter"/>
</dbReference>
<evidence type="ECO:0000256" key="7">
    <source>
        <dbReference type="ARBA" id="ARBA00023136"/>
    </source>
</evidence>
<keyword evidence="4 9" id="KW-0812">Transmembrane</keyword>
<feature type="domain" description="Major facilitator superfamily (MFS) profile" evidence="10">
    <location>
        <begin position="83"/>
        <end position="601"/>
    </location>
</feature>
<feature type="region of interest" description="Disordered" evidence="8">
    <location>
        <begin position="1"/>
        <end position="57"/>
    </location>
</feature>
<dbReference type="PANTHER" id="PTHR23501:SF92">
    <property type="entry name" value="GLUTATHIONE EXCHANGER 1-RELATED"/>
    <property type="match status" value="1"/>
</dbReference>
<dbReference type="AlphaFoldDB" id="A0A1E3P4C8"/>
<dbReference type="FunFam" id="1.20.1250.20:FF:000197">
    <property type="entry name" value="Siderophore iron transporter 1"/>
    <property type="match status" value="1"/>
</dbReference>
<feature type="transmembrane region" description="Helical" evidence="9">
    <location>
        <begin position="182"/>
        <end position="201"/>
    </location>
</feature>
<keyword evidence="7 9" id="KW-0472">Membrane</keyword>
<dbReference type="OrthoDB" id="2241241at2759"/>
<keyword evidence="12" id="KW-1185">Reference proteome</keyword>
<keyword evidence="5 9" id="KW-1133">Transmembrane helix</keyword>
<evidence type="ECO:0000256" key="4">
    <source>
        <dbReference type="ARBA" id="ARBA00022692"/>
    </source>
</evidence>
<dbReference type="GeneID" id="30202032"/>
<feature type="transmembrane region" description="Helical" evidence="9">
    <location>
        <begin position="579"/>
        <end position="596"/>
    </location>
</feature>
<dbReference type="RefSeq" id="XP_019039365.1">
    <property type="nucleotide sequence ID" value="XM_019184786.1"/>
</dbReference>
<feature type="transmembrane region" description="Helical" evidence="9">
    <location>
        <begin position="467"/>
        <end position="487"/>
    </location>
</feature>